<evidence type="ECO:0000256" key="1">
    <source>
        <dbReference type="SAM" id="Phobius"/>
    </source>
</evidence>
<evidence type="ECO:0000259" key="2">
    <source>
        <dbReference type="Pfam" id="PF20154"/>
    </source>
</evidence>
<keyword evidence="1" id="KW-0472">Membrane</keyword>
<dbReference type="GO" id="GO:0016020">
    <property type="term" value="C:membrane"/>
    <property type="evidence" value="ECO:0007669"/>
    <property type="project" value="InterPro"/>
</dbReference>
<name>A0A0S7XRN6_9BACT</name>
<dbReference type="PANTHER" id="PTHR38686:SF1">
    <property type="entry name" value="APOLIPOPROTEIN N-ACYLTRANSFERASE"/>
    <property type="match status" value="1"/>
</dbReference>
<accession>A0A0S7XRN6</accession>
<reference evidence="3 4" key="1">
    <citation type="journal article" date="2015" name="Microbiome">
        <title>Genomic resolution of linkages in carbon, nitrogen, and sulfur cycling among widespread estuary sediment bacteria.</title>
        <authorList>
            <person name="Baker B.J."/>
            <person name="Lazar C.S."/>
            <person name="Teske A.P."/>
            <person name="Dick G.J."/>
        </authorList>
    </citation>
    <scope>NUCLEOTIDE SEQUENCE [LARGE SCALE GENOMIC DNA]</scope>
    <source>
        <strain evidence="3">DG_56</strain>
    </source>
</reference>
<proteinExistence type="predicted"/>
<dbReference type="GO" id="GO:0016410">
    <property type="term" value="F:N-acyltransferase activity"/>
    <property type="evidence" value="ECO:0007669"/>
    <property type="project" value="InterPro"/>
</dbReference>
<dbReference type="GO" id="GO:0042158">
    <property type="term" value="P:lipoprotein biosynthetic process"/>
    <property type="evidence" value="ECO:0007669"/>
    <property type="project" value="InterPro"/>
</dbReference>
<comment type="caution">
    <text evidence="3">The sequence shown here is derived from an EMBL/GenBank/DDBJ whole genome shotgun (WGS) entry which is preliminary data.</text>
</comment>
<feature type="transmembrane region" description="Helical" evidence="1">
    <location>
        <begin position="113"/>
        <end position="136"/>
    </location>
</feature>
<dbReference type="InterPro" id="IPR045378">
    <property type="entry name" value="LNT_N"/>
</dbReference>
<protein>
    <recommendedName>
        <fullName evidence="2">Apolipoprotein N-acyltransferase N-terminal domain-containing protein</fullName>
    </recommendedName>
</protein>
<feature type="transmembrane region" description="Helical" evidence="1">
    <location>
        <begin position="187"/>
        <end position="211"/>
    </location>
</feature>
<evidence type="ECO:0000313" key="3">
    <source>
        <dbReference type="EMBL" id="KPJ64729.1"/>
    </source>
</evidence>
<dbReference type="EMBL" id="LIZY01000010">
    <property type="protein sequence ID" value="KPJ64729.1"/>
    <property type="molecule type" value="Genomic_DNA"/>
</dbReference>
<dbReference type="PANTHER" id="PTHR38686">
    <property type="entry name" value="APOLIPOPROTEIN N-ACYLTRANSFERASE"/>
    <property type="match status" value="1"/>
</dbReference>
<feature type="domain" description="Apolipoprotein N-acyltransferase N-terminal" evidence="2">
    <location>
        <begin position="50"/>
        <end position="206"/>
    </location>
</feature>
<feature type="transmembrane region" description="Helical" evidence="1">
    <location>
        <begin position="143"/>
        <end position="167"/>
    </location>
</feature>
<keyword evidence="1" id="KW-1133">Transmembrane helix</keyword>
<dbReference type="Pfam" id="PF20154">
    <property type="entry name" value="LNT_N"/>
    <property type="match status" value="1"/>
</dbReference>
<feature type="non-terminal residue" evidence="3">
    <location>
        <position position="232"/>
    </location>
</feature>
<feature type="transmembrane region" description="Helical" evidence="1">
    <location>
        <begin position="38"/>
        <end position="56"/>
    </location>
</feature>
<feature type="transmembrane region" description="Helical" evidence="1">
    <location>
        <begin position="86"/>
        <end position="107"/>
    </location>
</feature>
<dbReference type="Proteomes" id="UP000052020">
    <property type="component" value="Unassembled WGS sequence"/>
</dbReference>
<gene>
    <name evidence="3" type="ORF">AMK68_00775</name>
</gene>
<evidence type="ECO:0000313" key="4">
    <source>
        <dbReference type="Proteomes" id="UP000052020"/>
    </source>
</evidence>
<organism evidence="3 4">
    <name type="scientific">candidate division KD3-62 bacterium DG_56</name>
    <dbReference type="NCBI Taxonomy" id="1704032"/>
    <lineage>
        <taxon>Bacteria</taxon>
        <taxon>candidate division KD3-62</taxon>
    </lineage>
</organism>
<feature type="transmembrane region" description="Helical" evidence="1">
    <location>
        <begin position="62"/>
        <end position="79"/>
    </location>
</feature>
<sequence length="232" mass="25012">MVSTNPPIRDTSSVPIIADGSAMDKTDSRRDRAGCRRLPAGIVILLCLLSGGLLILCFPPYCQGWLAWVALVPWLRAVIRGRRVWTLLGTWLSGLVFFAGLMSWLRLFGPGVWGYFLILVLSAVESLAFAAAALAIRLAHPRGAWAMIIAAGCAWVTFEWARSLGAFGLSWGMLGLSQAPYPCVVRWASWFGVPGISFAIVVFNAAIVAALPGAGYRGRNRLRAVVIAAVLL</sequence>
<dbReference type="InterPro" id="IPR004563">
    <property type="entry name" value="Apolipo_AcylTrfase"/>
</dbReference>
<dbReference type="AlphaFoldDB" id="A0A0S7XRN6"/>
<keyword evidence="1" id="KW-0812">Transmembrane</keyword>